<dbReference type="PROSITE" id="PS00156">
    <property type="entry name" value="OMPDECASE"/>
    <property type="match status" value="1"/>
</dbReference>
<dbReference type="Proteomes" id="UP000008229">
    <property type="component" value="Chromosome"/>
</dbReference>
<dbReference type="HOGENOM" id="CLU_770995_0_0_11"/>
<dbReference type="InterPro" id="IPR018089">
    <property type="entry name" value="OMPdecase_AS"/>
</dbReference>
<dbReference type="EC" id="4.1.1.23" evidence="7"/>
<reference evidence="10 11" key="1">
    <citation type="journal article" date="2010" name="Stand. Genomic Sci.">
        <title>Complete genome sequence of Conexibacter woesei type strain (ID131577).</title>
        <authorList>
            <person name="Pukall R."/>
            <person name="Lapidus A."/>
            <person name="Glavina Del Rio T."/>
            <person name="Copeland A."/>
            <person name="Tice H."/>
            <person name="Cheng J.-F."/>
            <person name="Lucas S."/>
            <person name="Chen F."/>
            <person name="Nolan M."/>
            <person name="Bruce D."/>
            <person name="Goodwin L."/>
            <person name="Pitluck S."/>
            <person name="Mavromatis K."/>
            <person name="Ivanova N."/>
            <person name="Ovchinnikova G."/>
            <person name="Pati A."/>
            <person name="Chen A."/>
            <person name="Palaniappan K."/>
            <person name="Land M."/>
            <person name="Hauser L."/>
            <person name="Chang Y.-J."/>
            <person name="Jeffries C.D."/>
            <person name="Chain P."/>
            <person name="Meincke L."/>
            <person name="Sims D."/>
            <person name="Brettin T."/>
            <person name="Detter J.C."/>
            <person name="Rohde M."/>
            <person name="Goeker M."/>
            <person name="Bristow J."/>
            <person name="Eisen J.A."/>
            <person name="Markowitz V."/>
            <person name="Kyrpides N.C."/>
            <person name="Klenk H.-P."/>
            <person name="Hugenholtz P."/>
        </authorList>
    </citation>
    <scope>NUCLEOTIDE SEQUENCE [LARGE SCALE GENOMIC DNA]</scope>
    <source>
        <strain evidence="11">DSM 14684 / CIP 108061 / JCM 11494 / NBRC 100937 / ID131577</strain>
    </source>
</reference>
<evidence type="ECO:0000256" key="2">
    <source>
        <dbReference type="ARBA" id="ARBA00008847"/>
    </source>
</evidence>
<protein>
    <recommendedName>
        <fullName evidence="7">Orotidine 5'-phosphate decarboxylase</fullName>
        <ecNumber evidence="7">4.1.1.23</ecNumber>
    </recommendedName>
    <alternativeName>
        <fullName evidence="7">OMP decarboxylase</fullName>
        <shortName evidence="7">OMPDCase</shortName>
        <shortName evidence="7">OMPdecase</shortName>
    </alternativeName>
</protein>
<dbReference type="EMBL" id="CP001854">
    <property type="protein sequence ID" value="ADB49386.1"/>
    <property type="molecule type" value="Genomic_DNA"/>
</dbReference>
<dbReference type="KEGG" id="cwo:Cwoe_0953"/>
<dbReference type="SMART" id="SM00934">
    <property type="entry name" value="OMPdecase"/>
    <property type="match status" value="1"/>
</dbReference>
<name>D3FBL7_CONWI</name>
<feature type="compositionally biased region" description="Low complexity" evidence="8">
    <location>
        <begin position="328"/>
        <end position="347"/>
    </location>
</feature>
<evidence type="ECO:0000256" key="4">
    <source>
        <dbReference type="ARBA" id="ARBA00022975"/>
    </source>
</evidence>
<evidence type="ECO:0000313" key="10">
    <source>
        <dbReference type="EMBL" id="ADB49386.1"/>
    </source>
</evidence>
<dbReference type="InterPro" id="IPR001754">
    <property type="entry name" value="OMPdeCOase_dom"/>
</dbReference>
<dbReference type="CDD" id="cd04725">
    <property type="entry name" value="OMP_decarboxylase_like"/>
    <property type="match status" value="1"/>
</dbReference>
<dbReference type="InterPro" id="IPR011060">
    <property type="entry name" value="RibuloseP-bd_barrel"/>
</dbReference>
<dbReference type="UniPathway" id="UPA00070">
    <property type="reaction ID" value="UER00120"/>
</dbReference>
<dbReference type="InterPro" id="IPR013785">
    <property type="entry name" value="Aldolase_TIM"/>
</dbReference>
<gene>
    <name evidence="7" type="primary">pyrF</name>
    <name evidence="10" type="ordered locus">Cwoe_0953</name>
</gene>
<dbReference type="STRING" id="469383.Cwoe_0953"/>
<dbReference type="GO" id="GO:0006207">
    <property type="term" value="P:'de novo' pyrimidine nucleobase biosynthetic process"/>
    <property type="evidence" value="ECO:0007669"/>
    <property type="project" value="InterPro"/>
</dbReference>
<feature type="active site" description="Proton donor" evidence="7">
    <location>
        <position position="105"/>
    </location>
</feature>
<sequence>MAADHFADRLVARIEATRSLLVVGLDPELRQLPPELLDGVEDLAGAAAAAARFCRAVIDGVAGVAPAVKPQSAFFEAFGAAGLHALEEVTAHARAAGLLVVEDSKRGDIGSTMAAYATAALGRLQIGERELPVHDSDAVTLSPYLGPESLQPMLDAADAYGKGLFVLVRTSNPGSARVQGLETPDGRVFEQVAKLIDELGAERRGACGYSNVGAVAGLTYPDDARVLRALMPHTFLLVPGLGAQGGAPDDFPLFVNDDGARRRRRRLARGRRRLENARGRGRCRSDGRRADPRRRARRRERADRRAARAARARRPLALVARAAALARTRRCGAPVAATAPARASAARSSRRAGGGPSRS</sequence>
<evidence type="ECO:0000256" key="7">
    <source>
        <dbReference type="HAMAP-Rule" id="MF_01215"/>
    </source>
</evidence>
<evidence type="ECO:0000256" key="5">
    <source>
        <dbReference type="ARBA" id="ARBA00023239"/>
    </source>
</evidence>
<dbReference type="GO" id="GO:0004590">
    <property type="term" value="F:orotidine-5'-phosphate decarboxylase activity"/>
    <property type="evidence" value="ECO:0007669"/>
    <property type="project" value="UniProtKB-UniRule"/>
</dbReference>
<comment type="similarity">
    <text evidence="2 7">Belongs to the OMP decarboxylase family. Type 2 subfamily.</text>
</comment>
<reference evidence="11" key="2">
    <citation type="submission" date="2010-01" db="EMBL/GenBank/DDBJ databases">
        <title>The complete genome of Conexibacter woesei DSM 14684.</title>
        <authorList>
            <consortium name="US DOE Joint Genome Institute (JGI-PGF)"/>
            <person name="Lucas S."/>
            <person name="Copeland A."/>
            <person name="Lapidus A."/>
            <person name="Glavina del Rio T."/>
            <person name="Dalin E."/>
            <person name="Tice H."/>
            <person name="Bruce D."/>
            <person name="Goodwin L."/>
            <person name="Pitluck S."/>
            <person name="Kyrpides N."/>
            <person name="Mavromatis K."/>
            <person name="Ivanova N."/>
            <person name="Mikhailova N."/>
            <person name="Chertkov O."/>
            <person name="Brettin T."/>
            <person name="Detter J.C."/>
            <person name="Han C."/>
            <person name="Larimer F."/>
            <person name="Land M."/>
            <person name="Hauser L."/>
            <person name="Markowitz V."/>
            <person name="Cheng J.-F."/>
            <person name="Hugenholtz P."/>
            <person name="Woyke T."/>
            <person name="Wu D."/>
            <person name="Pukall R."/>
            <person name="Steenblock K."/>
            <person name="Schneider S."/>
            <person name="Klenk H.-P."/>
            <person name="Eisen J.A."/>
        </authorList>
    </citation>
    <scope>NUCLEOTIDE SEQUENCE [LARGE SCALE GENOMIC DNA]</scope>
    <source>
        <strain evidence="11">DSM 14684 / CIP 108061 / JCM 11494 / NBRC 100937 / ID131577</strain>
    </source>
</reference>
<dbReference type="OrthoDB" id="9808470at2"/>
<feature type="compositionally biased region" description="Basic and acidic residues" evidence="8">
    <location>
        <begin position="273"/>
        <end position="290"/>
    </location>
</feature>
<evidence type="ECO:0000259" key="9">
    <source>
        <dbReference type="SMART" id="SM00934"/>
    </source>
</evidence>
<dbReference type="RefSeq" id="WP_012932439.1">
    <property type="nucleotide sequence ID" value="NC_013739.1"/>
</dbReference>
<evidence type="ECO:0000256" key="1">
    <source>
        <dbReference type="ARBA" id="ARBA00004861"/>
    </source>
</evidence>
<evidence type="ECO:0000313" key="11">
    <source>
        <dbReference type="Proteomes" id="UP000008229"/>
    </source>
</evidence>
<evidence type="ECO:0000256" key="3">
    <source>
        <dbReference type="ARBA" id="ARBA00022793"/>
    </source>
</evidence>
<dbReference type="eggNOG" id="COG0284">
    <property type="taxonomic scope" value="Bacteria"/>
</dbReference>
<dbReference type="GO" id="GO:0044205">
    <property type="term" value="P:'de novo' UMP biosynthetic process"/>
    <property type="evidence" value="ECO:0007669"/>
    <property type="project" value="UniProtKB-UniRule"/>
</dbReference>
<feature type="region of interest" description="Disordered" evidence="8">
    <location>
        <begin position="271"/>
        <end position="313"/>
    </location>
</feature>
<dbReference type="InterPro" id="IPR011995">
    <property type="entry name" value="OMPdecase_type-2"/>
</dbReference>
<dbReference type="Gene3D" id="3.20.20.70">
    <property type="entry name" value="Aldolase class I"/>
    <property type="match status" value="1"/>
</dbReference>
<feature type="region of interest" description="Disordered" evidence="8">
    <location>
        <begin position="328"/>
        <end position="359"/>
    </location>
</feature>
<keyword evidence="5 7" id="KW-0456">Lyase</keyword>
<keyword evidence="11" id="KW-1185">Reference proteome</keyword>
<proteinExistence type="inferred from homology"/>
<accession>D3FBL7</accession>
<comment type="catalytic activity">
    <reaction evidence="6 7">
        <text>orotidine 5'-phosphate + H(+) = UMP + CO2</text>
        <dbReference type="Rhea" id="RHEA:11596"/>
        <dbReference type="ChEBI" id="CHEBI:15378"/>
        <dbReference type="ChEBI" id="CHEBI:16526"/>
        <dbReference type="ChEBI" id="CHEBI:57538"/>
        <dbReference type="ChEBI" id="CHEBI:57865"/>
        <dbReference type="EC" id="4.1.1.23"/>
    </reaction>
</comment>
<dbReference type="AlphaFoldDB" id="D3FBL7"/>
<dbReference type="NCBIfam" id="TIGR02127">
    <property type="entry name" value="pyrF_sub2"/>
    <property type="match status" value="1"/>
</dbReference>
<keyword evidence="3 7" id="KW-0210">Decarboxylase</keyword>
<comment type="pathway">
    <text evidence="1 7">Pyrimidine metabolism; UMP biosynthesis via de novo pathway; UMP from orotate: step 2/2.</text>
</comment>
<dbReference type="SUPFAM" id="SSF51366">
    <property type="entry name" value="Ribulose-phoshate binding barrel"/>
    <property type="match status" value="1"/>
</dbReference>
<dbReference type="Pfam" id="PF00215">
    <property type="entry name" value="OMPdecase"/>
    <property type="match status" value="1"/>
</dbReference>
<dbReference type="PANTHER" id="PTHR43375:SF1">
    <property type="entry name" value="OROTIDINE 5'-PHOSPHATE DECARBOXYLASE"/>
    <property type="match status" value="1"/>
</dbReference>
<evidence type="ECO:0000256" key="8">
    <source>
        <dbReference type="SAM" id="MobiDB-lite"/>
    </source>
</evidence>
<dbReference type="PANTHER" id="PTHR43375">
    <property type="entry name" value="OROTIDINE 5'-PHOSPHATE DECARBOXYLASE"/>
    <property type="match status" value="1"/>
</dbReference>
<evidence type="ECO:0000256" key="6">
    <source>
        <dbReference type="ARBA" id="ARBA00049157"/>
    </source>
</evidence>
<feature type="domain" description="Orotidine 5'-phosphate decarboxylase" evidence="9">
    <location>
        <begin position="20"/>
        <end position="266"/>
    </location>
</feature>
<keyword evidence="4 7" id="KW-0665">Pyrimidine biosynthesis</keyword>
<dbReference type="HAMAP" id="MF_01215">
    <property type="entry name" value="OMPdecase_type2"/>
    <property type="match status" value="1"/>
</dbReference>
<organism evidence="10 11">
    <name type="scientific">Conexibacter woesei (strain DSM 14684 / CCUG 47730 / CIP 108061 / JCM 11494 / NBRC 100937 / ID131577)</name>
    <dbReference type="NCBI Taxonomy" id="469383"/>
    <lineage>
        <taxon>Bacteria</taxon>
        <taxon>Bacillati</taxon>
        <taxon>Actinomycetota</taxon>
        <taxon>Thermoleophilia</taxon>
        <taxon>Solirubrobacterales</taxon>
        <taxon>Conexibacteraceae</taxon>
        <taxon>Conexibacter</taxon>
    </lineage>
</organism>